<accession>A0A9P0GP08</accession>
<protein>
    <recommendedName>
        <fullName evidence="4">CUB domain-containing protein</fullName>
    </recommendedName>
</protein>
<evidence type="ECO:0000313" key="6">
    <source>
        <dbReference type="Proteomes" id="UP001153737"/>
    </source>
</evidence>
<dbReference type="SMART" id="SM00042">
    <property type="entry name" value="CUB"/>
    <property type="match status" value="1"/>
</dbReference>
<evidence type="ECO:0000256" key="3">
    <source>
        <dbReference type="SAM" id="SignalP"/>
    </source>
</evidence>
<keyword evidence="1" id="KW-1015">Disulfide bond</keyword>
<dbReference type="CDD" id="cd00041">
    <property type="entry name" value="CUB"/>
    <property type="match status" value="1"/>
</dbReference>
<dbReference type="SUPFAM" id="SSF49854">
    <property type="entry name" value="Spermadhesin, CUB domain"/>
    <property type="match status" value="1"/>
</dbReference>
<feature type="signal peptide" evidence="3">
    <location>
        <begin position="1"/>
        <end position="18"/>
    </location>
</feature>
<reference evidence="5" key="1">
    <citation type="submission" date="2022-01" db="EMBL/GenBank/DDBJ databases">
        <authorList>
            <person name="King R."/>
        </authorList>
    </citation>
    <scope>NUCLEOTIDE SEQUENCE</scope>
</reference>
<dbReference type="PROSITE" id="PS01180">
    <property type="entry name" value="CUB"/>
    <property type="match status" value="1"/>
</dbReference>
<feature type="chain" id="PRO_5040466613" description="CUB domain-containing protein" evidence="3">
    <location>
        <begin position="19"/>
        <end position="367"/>
    </location>
</feature>
<proteinExistence type="predicted"/>
<sequence>MFLFLWILIFGYFRLTNSGYVEIVEAIGCHSCNLLLTCRHLTSIIAILEVDFYPDLFVEESAEENPVESLRGNGSQLFAGLYPRDVLNQRCSGLNHCSFVYSEDCLDRNNSVTGNVTVKYACITEDRIKKYCNSVIVLPTHQNRDTSEGFIHNPGYPRFYSGHKECRWAIKGAPQQRIRVAILDISLIVDNVGSQDCTDVLEIRDSGQVIHSSCRQQHPPTEIISATESIEVVLSSRHEFNPRRGFLIRYSIVGCSDIDIPQDVYVVYRNYNSMVLSCCVGYQFPDTGTRTRTISCLGAFWNTSLPLLDCQSEYTQSDFYYQCVDFFSDYVHVFSWKKICIVLLVHENLLINKFGLYGVIQNPISIF</sequence>
<reference evidence="5" key="2">
    <citation type="submission" date="2022-10" db="EMBL/GenBank/DDBJ databases">
        <authorList>
            <consortium name="ENA_rothamsted_submissions"/>
            <consortium name="culmorum"/>
            <person name="King R."/>
        </authorList>
    </citation>
    <scope>NUCLEOTIDE SEQUENCE</scope>
</reference>
<keyword evidence="6" id="KW-1185">Reference proteome</keyword>
<comment type="caution">
    <text evidence="2">Lacks conserved residue(s) required for the propagation of feature annotation.</text>
</comment>
<evidence type="ECO:0000259" key="4">
    <source>
        <dbReference type="PROSITE" id="PS01180"/>
    </source>
</evidence>
<dbReference type="InterPro" id="IPR000859">
    <property type="entry name" value="CUB_dom"/>
</dbReference>
<feature type="domain" description="CUB" evidence="4">
    <location>
        <begin position="132"/>
        <end position="253"/>
    </location>
</feature>
<evidence type="ECO:0000313" key="5">
    <source>
        <dbReference type="EMBL" id="CAH1117986.1"/>
    </source>
</evidence>
<dbReference type="InterPro" id="IPR052129">
    <property type="entry name" value="Spermadhesin-Link_domain"/>
</dbReference>
<evidence type="ECO:0000256" key="1">
    <source>
        <dbReference type="ARBA" id="ARBA00023157"/>
    </source>
</evidence>
<dbReference type="Proteomes" id="UP001153737">
    <property type="component" value="Chromosome 10"/>
</dbReference>
<dbReference type="Pfam" id="PF00431">
    <property type="entry name" value="CUB"/>
    <property type="match status" value="1"/>
</dbReference>
<dbReference type="AlphaFoldDB" id="A0A9P0GP08"/>
<name>A0A9P0GP08_PHACE</name>
<dbReference type="OrthoDB" id="6431754at2759"/>
<dbReference type="EMBL" id="OU896716">
    <property type="protein sequence ID" value="CAH1117986.1"/>
    <property type="molecule type" value="Genomic_DNA"/>
</dbReference>
<dbReference type="PANTHER" id="PTHR46908:SF4">
    <property type="entry name" value="TUMOR NECROSIS FACTOR-INDUCIBLE GENE 6 PROTEIN"/>
    <property type="match status" value="1"/>
</dbReference>
<dbReference type="Gene3D" id="2.60.120.290">
    <property type="entry name" value="Spermadhesin, CUB domain"/>
    <property type="match status" value="1"/>
</dbReference>
<dbReference type="PANTHER" id="PTHR46908">
    <property type="entry name" value="CUBILIN-LIKE PROTEIN"/>
    <property type="match status" value="1"/>
</dbReference>
<dbReference type="InterPro" id="IPR035914">
    <property type="entry name" value="Sperma_CUB_dom_sf"/>
</dbReference>
<organism evidence="5 6">
    <name type="scientific">Phaedon cochleariae</name>
    <name type="common">Mustard beetle</name>
    <dbReference type="NCBI Taxonomy" id="80249"/>
    <lineage>
        <taxon>Eukaryota</taxon>
        <taxon>Metazoa</taxon>
        <taxon>Ecdysozoa</taxon>
        <taxon>Arthropoda</taxon>
        <taxon>Hexapoda</taxon>
        <taxon>Insecta</taxon>
        <taxon>Pterygota</taxon>
        <taxon>Neoptera</taxon>
        <taxon>Endopterygota</taxon>
        <taxon>Coleoptera</taxon>
        <taxon>Polyphaga</taxon>
        <taxon>Cucujiformia</taxon>
        <taxon>Chrysomeloidea</taxon>
        <taxon>Chrysomelidae</taxon>
        <taxon>Chrysomelinae</taxon>
        <taxon>Chrysomelini</taxon>
        <taxon>Phaedon</taxon>
    </lineage>
</organism>
<keyword evidence="3" id="KW-0732">Signal</keyword>
<evidence type="ECO:0000256" key="2">
    <source>
        <dbReference type="PROSITE-ProRule" id="PRU00059"/>
    </source>
</evidence>
<gene>
    <name evidence="5" type="ORF">PHAECO_LOCUS2013</name>
</gene>